<protein>
    <recommendedName>
        <fullName evidence="3">DUF6534 domain-containing protein</fullName>
    </recommendedName>
</protein>
<dbReference type="eggNOG" id="ENOG502SRYS">
    <property type="taxonomic scope" value="Eukaryota"/>
</dbReference>
<feature type="transmembrane region" description="Helical" evidence="2">
    <location>
        <begin position="232"/>
        <end position="251"/>
    </location>
</feature>
<accession>A0A0W0F9C2</accession>
<feature type="domain" description="DUF6534" evidence="3">
    <location>
        <begin position="170"/>
        <end position="254"/>
    </location>
</feature>
<dbReference type="InterPro" id="IPR045339">
    <property type="entry name" value="DUF6534"/>
</dbReference>
<dbReference type="Proteomes" id="UP000054988">
    <property type="component" value="Unassembled WGS sequence"/>
</dbReference>
<feature type="transmembrane region" description="Helical" evidence="2">
    <location>
        <begin position="84"/>
        <end position="103"/>
    </location>
</feature>
<dbReference type="PANTHER" id="PTHR40465">
    <property type="entry name" value="CHROMOSOME 1, WHOLE GENOME SHOTGUN SEQUENCE"/>
    <property type="match status" value="1"/>
</dbReference>
<feature type="transmembrane region" description="Helical" evidence="2">
    <location>
        <begin position="204"/>
        <end position="226"/>
    </location>
</feature>
<evidence type="ECO:0000259" key="3">
    <source>
        <dbReference type="Pfam" id="PF20152"/>
    </source>
</evidence>
<organism evidence="4 5">
    <name type="scientific">Moniliophthora roreri</name>
    <name type="common">Frosty pod rot fungus</name>
    <name type="synonym">Monilia roreri</name>
    <dbReference type="NCBI Taxonomy" id="221103"/>
    <lineage>
        <taxon>Eukaryota</taxon>
        <taxon>Fungi</taxon>
        <taxon>Dikarya</taxon>
        <taxon>Basidiomycota</taxon>
        <taxon>Agaricomycotina</taxon>
        <taxon>Agaricomycetes</taxon>
        <taxon>Agaricomycetidae</taxon>
        <taxon>Agaricales</taxon>
        <taxon>Marasmiineae</taxon>
        <taxon>Marasmiaceae</taxon>
        <taxon>Moniliophthora</taxon>
    </lineage>
</organism>
<keyword evidence="2" id="KW-1133">Transmembrane helix</keyword>
<dbReference type="EMBL" id="LATX01002200">
    <property type="protein sequence ID" value="KTB32894.1"/>
    <property type="molecule type" value="Genomic_DNA"/>
</dbReference>
<feature type="transmembrane region" description="Helical" evidence="2">
    <location>
        <begin position="43"/>
        <end position="64"/>
    </location>
</feature>
<keyword evidence="2" id="KW-0812">Transmembrane</keyword>
<dbReference type="AlphaFoldDB" id="A0A0W0F9C2"/>
<evidence type="ECO:0000313" key="4">
    <source>
        <dbReference type="EMBL" id="KTB32894.1"/>
    </source>
</evidence>
<reference evidence="4 5" key="1">
    <citation type="submission" date="2015-12" db="EMBL/GenBank/DDBJ databases">
        <title>Draft genome sequence of Moniliophthora roreri, the causal agent of frosty pod rot of cacao.</title>
        <authorList>
            <person name="Aime M.C."/>
            <person name="Diaz-Valderrama J.R."/>
            <person name="Kijpornyongpan T."/>
            <person name="Phillips-Mora W."/>
        </authorList>
    </citation>
    <scope>NUCLEOTIDE SEQUENCE [LARGE SCALE GENOMIC DNA]</scope>
    <source>
        <strain evidence="4 5">MCA 2952</strain>
    </source>
</reference>
<feature type="compositionally biased region" description="Basic and acidic residues" evidence="1">
    <location>
        <begin position="342"/>
        <end position="352"/>
    </location>
</feature>
<evidence type="ECO:0000313" key="5">
    <source>
        <dbReference type="Proteomes" id="UP000054988"/>
    </source>
</evidence>
<keyword evidence="2" id="KW-0472">Membrane</keyword>
<dbReference type="PANTHER" id="PTHR40465:SF1">
    <property type="entry name" value="DUF6534 DOMAIN-CONTAINING PROTEIN"/>
    <property type="match status" value="1"/>
</dbReference>
<feature type="transmembrane region" description="Helical" evidence="2">
    <location>
        <begin position="115"/>
        <end position="138"/>
    </location>
</feature>
<sequence>MSTGLAAPLLLGYMLNWGLYGVLSVQVYLYWTAFPNDALLAQILVYGLYLLETTQTVSLTYNAFQSFVFGFGSFASLNRINHVWLDTYLLDGLVGSVFQLYFANRIHNLLSRSKIIPGIIVLLSFVQLGGSICSAVAIKNIGVFSANPGESYVQMRTGPLFGLLWVIPCMVVDILIAVTMVYALSRYDTTFRQTRGLVRRLSQLAMQTGVLIAVISLIQPLFFFLFPGEAYHIVPALVIGKLYSNSLLVTFNSRIQIQGARGTKSNMNVTPNQNQNPNQTVPLAGLTSGSSGLSSWVPSTFPSRLDWDMDVNGLMNMLDSKADTTPQDVASEPQVASLGAESKGEHHLSPKA</sequence>
<comment type="caution">
    <text evidence="4">The sequence shown here is derived from an EMBL/GenBank/DDBJ whole genome shotgun (WGS) entry which is preliminary data.</text>
</comment>
<feature type="transmembrane region" description="Helical" evidence="2">
    <location>
        <begin position="158"/>
        <end position="184"/>
    </location>
</feature>
<feature type="transmembrane region" description="Helical" evidence="2">
    <location>
        <begin position="6"/>
        <end position="31"/>
    </location>
</feature>
<evidence type="ECO:0000256" key="2">
    <source>
        <dbReference type="SAM" id="Phobius"/>
    </source>
</evidence>
<name>A0A0W0F9C2_MONRR</name>
<feature type="region of interest" description="Disordered" evidence="1">
    <location>
        <begin position="322"/>
        <end position="352"/>
    </location>
</feature>
<dbReference type="Pfam" id="PF20152">
    <property type="entry name" value="DUF6534"/>
    <property type="match status" value="1"/>
</dbReference>
<gene>
    <name evidence="4" type="ORF">WG66_14533</name>
</gene>
<evidence type="ECO:0000256" key="1">
    <source>
        <dbReference type="SAM" id="MobiDB-lite"/>
    </source>
</evidence>
<proteinExistence type="predicted"/>